<reference evidence="2 3" key="1">
    <citation type="submission" date="2016-06" db="EMBL/GenBank/DDBJ databases">
        <title>The Draft Genome Sequence and Annotation of the Desert Woodrat Neotoma lepida.</title>
        <authorList>
            <person name="Campbell M."/>
            <person name="Oakeson K.F."/>
            <person name="Yandell M."/>
            <person name="Halpert J.R."/>
            <person name="Dearing D."/>
        </authorList>
    </citation>
    <scope>NUCLEOTIDE SEQUENCE [LARGE SCALE GENOMIC DNA]</scope>
    <source>
        <strain evidence="2">417</strain>
        <tissue evidence="2">Liver</tissue>
    </source>
</reference>
<protein>
    <recommendedName>
        <fullName evidence="4">Spermatogenesis-associated protein 6 N-terminal domain-containing protein</fullName>
    </recommendedName>
</protein>
<evidence type="ECO:0000313" key="2">
    <source>
        <dbReference type="EMBL" id="OBS64183.1"/>
    </source>
</evidence>
<comment type="caution">
    <text evidence="2">The sequence shown here is derived from an EMBL/GenBank/DDBJ whole genome shotgun (WGS) entry which is preliminary data.</text>
</comment>
<dbReference type="Proteomes" id="UP000092124">
    <property type="component" value="Unassembled WGS sequence"/>
</dbReference>
<dbReference type="OrthoDB" id="5963614at2759"/>
<evidence type="ECO:0008006" key="4">
    <source>
        <dbReference type="Google" id="ProtNLM"/>
    </source>
</evidence>
<accession>A0A1A6GD83</accession>
<dbReference type="AlphaFoldDB" id="A0A1A6GD83"/>
<keyword evidence="3" id="KW-1185">Reference proteome</keyword>
<dbReference type="InterPro" id="IPR042769">
    <property type="entry name" value="SPATA6_fam"/>
</dbReference>
<gene>
    <name evidence="2" type="ORF">A6R68_07277</name>
</gene>
<organism evidence="2 3">
    <name type="scientific">Neotoma lepida</name>
    <name type="common">Desert woodrat</name>
    <dbReference type="NCBI Taxonomy" id="56216"/>
    <lineage>
        <taxon>Eukaryota</taxon>
        <taxon>Metazoa</taxon>
        <taxon>Chordata</taxon>
        <taxon>Craniata</taxon>
        <taxon>Vertebrata</taxon>
        <taxon>Euteleostomi</taxon>
        <taxon>Mammalia</taxon>
        <taxon>Eutheria</taxon>
        <taxon>Euarchontoglires</taxon>
        <taxon>Glires</taxon>
        <taxon>Rodentia</taxon>
        <taxon>Myomorpha</taxon>
        <taxon>Muroidea</taxon>
        <taxon>Cricetidae</taxon>
        <taxon>Neotominae</taxon>
        <taxon>Neotoma</taxon>
    </lineage>
</organism>
<evidence type="ECO:0000313" key="3">
    <source>
        <dbReference type="Proteomes" id="UP000092124"/>
    </source>
</evidence>
<dbReference type="GO" id="GO:0007283">
    <property type="term" value="P:spermatogenesis"/>
    <property type="evidence" value="ECO:0007669"/>
    <property type="project" value="InterPro"/>
</dbReference>
<dbReference type="EMBL" id="LZPO01097304">
    <property type="protein sequence ID" value="OBS64183.1"/>
    <property type="molecule type" value="Genomic_DNA"/>
</dbReference>
<feature type="region of interest" description="Disordered" evidence="1">
    <location>
        <begin position="79"/>
        <end position="132"/>
    </location>
</feature>
<dbReference type="STRING" id="56216.A0A1A6GD83"/>
<dbReference type="GO" id="GO:0120212">
    <property type="term" value="C:sperm head-tail coupling apparatus"/>
    <property type="evidence" value="ECO:0007669"/>
    <property type="project" value="InterPro"/>
</dbReference>
<dbReference type="PANTHER" id="PTHR16435">
    <property type="entry name" value="SPERMATOGENESIS-ASSOCIATED PROTEIN 6 SPATA6"/>
    <property type="match status" value="1"/>
</dbReference>
<sequence>MHKGIAPKLEFSTRTAIRECVSPNRNRFFVDNEDPFGENNLAYLQKSRRKSKCLNSAFPVRRASSLDSFAPNIKVTREPDERIILRSQSPSPLDSRKSGKPSPRHQGDIDFYPRTPVSTPQHSRPPSPLDQPLLRERFQPCSQSTWKKIHERENFISETNHIHERPSYPLKKYPLHGQRYF</sequence>
<proteinExistence type="predicted"/>
<name>A0A1A6GD83_NEOLE</name>
<evidence type="ECO:0000256" key="1">
    <source>
        <dbReference type="SAM" id="MobiDB-lite"/>
    </source>
</evidence>
<dbReference type="PANTHER" id="PTHR16435:SF5">
    <property type="entry name" value="SPERMATOGENESIS ASSOCIATED 6-LIKE PROTEIN"/>
    <property type="match status" value="1"/>
</dbReference>
<dbReference type="GO" id="GO:0032027">
    <property type="term" value="F:myosin light chain binding"/>
    <property type="evidence" value="ECO:0007669"/>
    <property type="project" value="InterPro"/>
</dbReference>